<reference evidence="2" key="1">
    <citation type="submission" date="2019-06" db="EMBL/GenBank/DDBJ databases">
        <authorList>
            <person name="Broberg M."/>
        </authorList>
    </citation>
    <scope>NUCLEOTIDE SEQUENCE [LARGE SCALE GENOMIC DNA]</scope>
</reference>
<dbReference type="Proteomes" id="UP000754883">
    <property type="component" value="Unassembled WGS sequence"/>
</dbReference>
<comment type="caution">
    <text evidence="1">The sequence shown here is derived from an EMBL/GenBank/DDBJ whole genome shotgun (WGS) entry which is preliminary data.</text>
</comment>
<reference evidence="1 2" key="2">
    <citation type="submission" date="2021-10" db="EMBL/GenBank/DDBJ databases">
        <authorList>
            <person name="Piombo E."/>
        </authorList>
    </citation>
    <scope>NUCLEOTIDE SEQUENCE [LARGE SCALE GENOMIC DNA]</scope>
</reference>
<dbReference type="AlphaFoldDB" id="A0A9N9UN48"/>
<accession>A0A9N9UN48</accession>
<dbReference type="OrthoDB" id="5121139at2759"/>
<gene>
    <name evidence="1" type="ORF">CBYS24578_00004595</name>
</gene>
<organism evidence="1 2">
    <name type="scientific">Clonostachys byssicola</name>
    <dbReference type="NCBI Taxonomy" id="160290"/>
    <lineage>
        <taxon>Eukaryota</taxon>
        <taxon>Fungi</taxon>
        <taxon>Dikarya</taxon>
        <taxon>Ascomycota</taxon>
        <taxon>Pezizomycotina</taxon>
        <taxon>Sordariomycetes</taxon>
        <taxon>Hypocreomycetidae</taxon>
        <taxon>Hypocreales</taxon>
        <taxon>Bionectriaceae</taxon>
        <taxon>Clonostachys</taxon>
    </lineage>
</organism>
<name>A0A9N9UN48_9HYPO</name>
<keyword evidence="2" id="KW-1185">Reference proteome</keyword>
<sequence length="245" mass="27736">MNMCFSTAPSASFMGVVPVPPGFLRSFHLQKITTDKHVIDMNSGAPSTRMGTSSETGIRRCLPSWLRFGKRTEKLADAKPKHPMLGQKIHPNGPPPFLPLYEDLHDTPFKQIRREEERRVLASVDVIMLQVRKELDKLDPGTLDLVAVEHNIRSCCIARATFACRTIRYGEDAEMSEQLIMKTREYIKAVVGVVHGPKNKELVRLIMEKAAMEALYYQKALKPCGIKLGTYFEEDPSQYRFIGLT</sequence>
<evidence type="ECO:0000313" key="2">
    <source>
        <dbReference type="Proteomes" id="UP000754883"/>
    </source>
</evidence>
<evidence type="ECO:0000313" key="1">
    <source>
        <dbReference type="EMBL" id="CAG9994017.1"/>
    </source>
</evidence>
<proteinExistence type="predicted"/>
<protein>
    <submittedName>
        <fullName evidence="1">Uncharacterized protein</fullName>
    </submittedName>
</protein>
<dbReference type="EMBL" id="CABFNO020001523">
    <property type="protein sequence ID" value="CAG9994017.1"/>
    <property type="molecule type" value="Genomic_DNA"/>
</dbReference>